<evidence type="ECO:0000256" key="2">
    <source>
        <dbReference type="ARBA" id="ARBA00008472"/>
    </source>
</evidence>
<evidence type="ECO:0000256" key="6">
    <source>
        <dbReference type="ARBA" id="ARBA00022719"/>
    </source>
</evidence>
<dbReference type="PANTHER" id="PTHR11058">
    <property type="entry name" value="NADH-UBIQUINONE OXIDOREDUCTASE CHAIN 3"/>
    <property type="match status" value="1"/>
</dbReference>
<dbReference type="InParanoid" id="E8R156"/>
<evidence type="ECO:0000256" key="5">
    <source>
        <dbReference type="ARBA" id="ARBA00022692"/>
    </source>
</evidence>
<dbReference type="GO" id="GO:0008137">
    <property type="term" value="F:NADH dehydrogenase (ubiquinone) activity"/>
    <property type="evidence" value="ECO:0007669"/>
    <property type="project" value="InterPro"/>
</dbReference>
<dbReference type="STRING" id="575540.Isop_0670"/>
<protein>
    <recommendedName>
        <fullName evidence="11">NADH-quinone oxidoreductase subunit A</fullName>
        <ecNumber evidence="11">7.1.1.-</ecNumber>
    </recommendedName>
    <alternativeName>
        <fullName evidence="11">NADH dehydrogenase I subunit A</fullName>
    </alternativeName>
    <alternativeName>
        <fullName evidence="11">NDH-1 subunit A</fullName>
    </alternativeName>
    <alternativeName>
        <fullName evidence="11">NUO1</fullName>
    </alternativeName>
</protein>
<dbReference type="EMBL" id="CP002353">
    <property type="protein sequence ID" value="ADV61262.1"/>
    <property type="molecule type" value="Genomic_DNA"/>
</dbReference>
<proteinExistence type="inferred from homology"/>
<dbReference type="Gene3D" id="1.20.58.1610">
    <property type="entry name" value="NADH:ubiquinone/plastoquinone oxidoreductase, chain 3"/>
    <property type="match status" value="1"/>
</dbReference>
<keyword evidence="14" id="KW-1185">Reference proteome</keyword>
<dbReference type="PANTHER" id="PTHR11058:SF22">
    <property type="entry name" value="NADH-QUINONE OXIDOREDUCTASE SUBUNIT A"/>
    <property type="match status" value="1"/>
</dbReference>
<keyword evidence="10 11" id="KW-0472">Membrane</keyword>
<keyword evidence="7 11" id="KW-1278">Translocase</keyword>
<comment type="function">
    <text evidence="11">NDH-1 shuttles electrons from NADH, via FMN and iron-sulfur (Fe-S) centers, to quinones in the respiratory chain. The immediate electron acceptor for the enzyme in this species is believed to be ubiquinone. Couples the redox reaction to proton translocation (for every two electrons transferred, four hydrogen ions are translocated across the cytoplasmic membrane), and thus conserves the redox energy in a proton gradient.</text>
</comment>
<evidence type="ECO:0000256" key="12">
    <source>
        <dbReference type="RuleBase" id="RU003639"/>
    </source>
</evidence>
<sequence length="182" mass="19731">MGIEFTPVFLLILVAISLALVTVALSLLLGPKRTNRVKEMPYESGMDPVGDARQRFDVRFHVVAIIFLLFDVELLFLYPWAVAQWSVKDQAASASVTSASATLEPLGGTALASSPDAATPERPVATAVERAQTKATGPVVDPNTVGIPPELRWLVFLLVVVVVVVLTAADAYAWRKGVFEWR</sequence>
<dbReference type="KEGG" id="ipa:Isop_0670"/>
<comment type="catalytic activity">
    <reaction evidence="11 12">
        <text>a quinone + NADH + 5 H(+)(in) = a quinol + NAD(+) + 4 H(+)(out)</text>
        <dbReference type="Rhea" id="RHEA:57888"/>
        <dbReference type="ChEBI" id="CHEBI:15378"/>
        <dbReference type="ChEBI" id="CHEBI:24646"/>
        <dbReference type="ChEBI" id="CHEBI:57540"/>
        <dbReference type="ChEBI" id="CHEBI:57945"/>
        <dbReference type="ChEBI" id="CHEBI:132124"/>
    </reaction>
</comment>
<evidence type="ECO:0000313" key="13">
    <source>
        <dbReference type="EMBL" id="ADV61262.1"/>
    </source>
</evidence>
<keyword evidence="3 11" id="KW-0813">Transport</keyword>
<dbReference type="Proteomes" id="UP000008631">
    <property type="component" value="Chromosome"/>
</dbReference>
<dbReference type="InterPro" id="IPR000440">
    <property type="entry name" value="NADH_UbQ/plastoQ_OxRdtase_su3"/>
</dbReference>
<feature type="transmembrane region" description="Helical" evidence="11">
    <location>
        <begin position="153"/>
        <end position="174"/>
    </location>
</feature>
<name>E8R156_ISOPI</name>
<dbReference type="OrthoDB" id="9791970at2"/>
<dbReference type="EC" id="7.1.1.-" evidence="11"/>
<evidence type="ECO:0000256" key="9">
    <source>
        <dbReference type="ARBA" id="ARBA00023027"/>
    </source>
</evidence>
<comment type="similarity">
    <text evidence="2 11 12">Belongs to the complex I subunit 3 family.</text>
</comment>
<evidence type="ECO:0000256" key="11">
    <source>
        <dbReference type="HAMAP-Rule" id="MF_01394"/>
    </source>
</evidence>
<dbReference type="HOGENOM" id="CLU_1480150_0_0_0"/>
<keyword evidence="4 11" id="KW-1003">Cell membrane</keyword>
<dbReference type="InterPro" id="IPR023043">
    <property type="entry name" value="NAD(P)H_OxRDtase_bac/plastid"/>
</dbReference>
<keyword evidence="9 11" id="KW-0520">NAD</keyword>
<reference evidence="13 14" key="2">
    <citation type="journal article" date="2011" name="Stand. Genomic Sci.">
        <title>Complete genome sequence of Isosphaera pallida type strain (IS1B).</title>
        <authorList>
            <consortium name="US DOE Joint Genome Institute (JGI-PGF)"/>
            <person name="Goker M."/>
            <person name="Cleland D."/>
            <person name="Saunders E."/>
            <person name="Lapidus A."/>
            <person name="Nolan M."/>
            <person name="Lucas S."/>
            <person name="Hammon N."/>
            <person name="Deshpande S."/>
            <person name="Cheng J.F."/>
            <person name="Tapia R."/>
            <person name="Han C."/>
            <person name="Goodwin L."/>
            <person name="Pitluck S."/>
            <person name="Liolios K."/>
            <person name="Pagani I."/>
            <person name="Ivanova N."/>
            <person name="Mavromatis K."/>
            <person name="Pati A."/>
            <person name="Chen A."/>
            <person name="Palaniappan K."/>
            <person name="Land M."/>
            <person name="Hauser L."/>
            <person name="Chang Y.J."/>
            <person name="Jeffries C.D."/>
            <person name="Detter J.C."/>
            <person name="Beck B."/>
            <person name="Woyke T."/>
            <person name="Bristow J."/>
            <person name="Eisen J.A."/>
            <person name="Markowitz V."/>
            <person name="Hugenholtz P."/>
            <person name="Kyrpides N.C."/>
            <person name="Klenk H.P."/>
        </authorList>
    </citation>
    <scope>NUCLEOTIDE SEQUENCE [LARGE SCALE GENOMIC DNA]</scope>
    <source>
        <strain evidence="14">ATCC 43644 / DSM 9630 / IS1B</strain>
    </source>
</reference>
<dbReference type="GO" id="GO:0030964">
    <property type="term" value="C:NADH dehydrogenase complex"/>
    <property type="evidence" value="ECO:0007669"/>
    <property type="project" value="TreeGrafter"/>
</dbReference>
<organism evidence="13 14">
    <name type="scientific">Isosphaera pallida (strain ATCC 43644 / DSM 9630 / IS1B)</name>
    <dbReference type="NCBI Taxonomy" id="575540"/>
    <lineage>
        <taxon>Bacteria</taxon>
        <taxon>Pseudomonadati</taxon>
        <taxon>Planctomycetota</taxon>
        <taxon>Planctomycetia</taxon>
        <taxon>Isosphaerales</taxon>
        <taxon>Isosphaeraceae</taxon>
        <taxon>Isosphaera</taxon>
    </lineage>
</organism>
<comment type="subunit">
    <text evidence="11">NDH-1 is composed of 14 different subunits. Subunits NuoA, H, J, K, L, M, N constitute the membrane sector of the complex.</text>
</comment>
<reference key="1">
    <citation type="submission" date="2010-11" db="EMBL/GenBank/DDBJ databases">
        <title>The complete sequence of chromosome of Isophaera pallida ATCC 43644.</title>
        <authorList>
            <consortium name="US DOE Joint Genome Institute (JGI-PGF)"/>
            <person name="Lucas S."/>
            <person name="Copeland A."/>
            <person name="Lapidus A."/>
            <person name="Bruce D."/>
            <person name="Goodwin L."/>
            <person name="Pitluck S."/>
            <person name="Kyrpides N."/>
            <person name="Mavromatis K."/>
            <person name="Pagani I."/>
            <person name="Ivanova N."/>
            <person name="Saunders E."/>
            <person name="Brettin T."/>
            <person name="Detter J.C."/>
            <person name="Han C."/>
            <person name="Tapia R."/>
            <person name="Land M."/>
            <person name="Hauser L."/>
            <person name="Markowitz V."/>
            <person name="Cheng J.-F."/>
            <person name="Hugenholtz P."/>
            <person name="Woyke T."/>
            <person name="Wu D."/>
            <person name="Eisen J.A."/>
        </authorList>
    </citation>
    <scope>NUCLEOTIDE SEQUENCE</scope>
    <source>
        <strain>ATCC 43644</strain>
    </source>
</reference>
<keyword evidence="5 11" id="KW-0812">Transmembrane</keyword>
<keyword evidence="6 11" id="KW-0874">Quinone</keyword>
<dbReference type="GO" id="GO:0048038">
    <property type="term" value="F:quinone binding"/>
    <property type="evidence" value="ECO:0007669"/>
    <property type="project" value="UniProtKB-KW"/>
</dbReference>
<feature type="transmembrane region" description="Helical" evidence="11">
    <location>
        <begin position="60"/>
        <end position="81"/>
    </location>
</feature>
<dbReference type="HAMAP" id="MF_01394">
    <property type="entry name" value="NDH1_NuoA"/>
    <property type="match status" value="1"/>
</dbReference>
<accession>E8R156</accession>
<dbReference type="GO" id="GO:0005886">
    <property type="term" value="C:plasma membrane"/>
    <property type="evidence" value="ECO:0007669"/>
    <property type="project" value="UniProtKB-SubCell"/>
</dbReference>
<dbReference type="Pfam" id="PF00507">
    <property type="entry name" value="Oxidored_q4"/>
    <property type="match status" value="1"/>
</dbReference>
<dbReference type="GO" id="GO:0050136">
    <property type="term" value="F:NADH dehydrogenase (quinone) (non-electrogenic) activity"/>
    <property type="evidence" value="ECO:0007669"/>
    <property type="project" value="UniProtKB-UniRule"/>
</dbReference>
<keyword evidence="11" id="KW-0997">Cell inner membrane</keyword>
<dbReference type="AlphaFoldDB" id="E8R156"/>
<dbReference type="eggNOG" id="COG0838">
    <property type="taxonomic scope" value="Bacteria"/>
</dbReference>
<evidence type="ECO:0000256" key="7">
    <source>
        <dbReference type="ARBA" id="ARBA00022967"/>
    </source>
</evidence>
<evidence type="ECO:0000256" key="1">
    <source>
        <dbReference type="ARBA" id="ARBA00004141"/>
    </source>
</evidence>
<gene>
    <name evidence="11" type="primary">nuoA</name>
    <name evidence="13" type="ordered locus">Isop_0670</name>
</gene>
<comment type="subcellular location">
    <subcellularLocation>
        <location evidence="11">Cell inner membrane</location>
        <topology evidence="11">Multi-pass membrane protein</topology>
    </subcellularLocation>
    <subcellularLocation>
        <location evidence="12">Cell membrane</location>
        <topology evidence="12">Multi-pass membrane protein</topology>
    </subcellularLocation>
    <subcellularLocation>
        <location evidence="1">Membrane</location>
        <topology evidence="1">Multi-pass membrane protein</topology>
    </subcellularLocation>
</comment>
<evidence type="ECO:0000256" key="4">
    <source>
        <dbReference type="ARBA" id="ARBA00022475"/>
    </source>
</evidence>
<dbReference type="InterPro" id="IPR038430">
    <property type="entry name" value="NDAH_ubi_oxred_su3_sf"/>
</dbReference>
<keyword evidence="11" id="KW-0830">Ubiquinone</keyword>
<evidence type="ECO:0000256" key="10">
    <source>
        <dbReference type="ARBA" id="ARBA00023136"/>
    </source>
</evidence>
<evidence type="ECO:0000256" key="3">
    <source>
        <dbReference type="ARBA" id="ARBA00022448"/>
    </source>
</evidence>
<evidence type="ECO:0000313" key="14">
    <source>
        <dbReference type="Proteomes" id="UP000008631"/>
    </source>
</evidence>
<evidence type="ECO:0000256" key="8">
    <source>
        <dbReference type="ARBA" id="ARBA00022989"/>
    </source>
</evidence>
<feature type="transmembrane region" description="Helical" evidence="11">
    <location>
        <begin position="6"/>
        <end position="30"/>
    </location>
</feature>
<keyword evidence="8 11" id="KW-1133">Transmembrane helix</keyword>